<dbReference type="Proteomes" id="UP001144612">
    <property type="component" value="Unassembled WGS sequence"/>
</dbReference>
<evidence type="ECO:0008006" key="4">
    <source>
        <dbReference type="Google" id="ProtNLM"/>
    </source>
</evidence>
<organism evidence="2 3">
    <name type="scientific">Clostridium brassicae</name>
    <dbReference type="NCBI Taxonomy" id="2999072"/>
    <lineage>
        <taxon>Bacteria</taxon>
        <taxon>Bacillati</taxon>
        <taxon>Bacillota</taxon>
        <taxon>Clostridia</taxon>
        <taxon>Eubacteriales</taxon>
        <taxon>Clostridiaceae</taxon>
        <taxon>Clostridium</taxon>
    </lineage>
</organism>
<dbReference type="EMBL" id="JAPQFJ010000022">
    <property type="protein sequence ID" value="MCY6960178.1"/>
    <property type="molecule type" value="Genomic_DNA"/>
</dbReference>
<accession>A0ABT4DCZ5</accession>
<proteinExistence type="predicted"/>
<protein>
    <recommendedName>
        <fullName evidence="4">Mannosyl-glycoprotein endo-beta-N-acetylglucosamidase-like domain-containing protein</fullName>
    </recommendedName>
</protein>
<keyword evidence="3" id="KW-1185">Reference proteome</keyword>
<gene>
    <name evidence="2" type="ORF">OW729_16295</name>
</gene>
<keyword evidence="1" id="KW-0812">Transmembrane</keyword>
<comment type="caution">
    <text evidence="2">The sequence shown here is derived from an EMBL/GenBank/DDBJ whole genome shotgun (WGS) entry which is preliminary data.</text>
</comment>
<keyword evidence="1" id="KW-1133">Transmembrane helix</keyword>
<reference evidence="2" key="1">
    <citation type="submission" date="2022-12" db="EMBL/GenBank/DDBJ databases">
        <title>Clostridium sp. nov., isolated from industrial wastewater.</title>
        <authorList>
            <person name="Jiayan W."/>
        </authorList>
    </citation>
    <scope>NUCLEOTIDE SEQUENCE</scope>
    <source>
        <strain evidence="2">ZC22-4</strain>
    </source>
</reference>
<keyword evidence="1" id="KW-0472">Membrane</keyword>
<sequence length="380" mass="43994">MNDVFNELDKIKILDKDNILTFKNYINKKYPKNPPTENAKILSETINKIIYTNLEGLPDDLKLPIKNDIIKNTLSKGKVSITLCDIFQTCIGSENIGKDFTQELINWIDLKITIQTSKEHLYDYLESNGFKIVNSTNQPEDLLYHEDNFIIEDNTADLSTNENAKSKGFVFNYLSDFKNFKKIGYLILVAIIIIPLCNINKVSCFNKKTNQEKRIVKSGKKEFISTKYPNLHIPKYMRYTEINKEKLRTFLEKKNSLLSKEPYFSTILSVSKEFNLNPIVLFSITGQEQSFVPRSNSNAYKIANNPFNVFHSWKEYNTDINDTARIASRTVINLSKNRPENKDPFEWIGRKYAEDKNWGKGVKSIFENLTKQVNEAVSKS</sequence>
<name>A0ABT4DCZ5_9CLOT</name>
<evidence type="ECO:0000313" key="3">
    <source>
        <dbReference type="Proteomes" id="UP001144612"/>
    </source>
</evidence>
<evidence type="ECO:0000256" key="1">
    <source>
        <dbReference type="SAM" id="Phobius"/>
    </source>
</evidence>
<dbReference type="RefSeq" id="WP_268062615.1">
    <property type="nucleotide sequence ID" value="NZ_JAPQFJ010000022.1"/>
</dbReference>
<evidence type="ECO:0000313" key="2">
    <source>
        <dbReference type="EMBL" id="MCY6960178.1"/>
    </source>
</evidence>
<feature type="transmembrane region" description="Helical" evidence="1">
    <location>
        <begin position="183"/>
        <end position="202"/>
    </location>
</feature>